<dbReference type="STRING" id="1267423.SAMN05216290_1438"/>
<dbReference type="Proteomes" id="UP000199437">
    <property type="component" value="Unassembled WGS sequence"/>
</dbReference>
<proteinExistence type="predicted"/>
<keyword evidence="1" id="KW-0732">Signal</keyword>
<dbReference type="AlphaFoldDB" id="A0A1I0NTH2"/>
<dbReference type="Pfam" id="PF11276">
    <property type="entry name" value="DUF3078"/>
    <property type="match status" value="1"/>
</dbReference>
<dbReference type="GeneID" id="99986163"/>
<keyword evidence="3" id="KW-1185">Reference proteome</keyword>
<evidence type="ECO:0000313" key="3">
    <source>
        <dbReference type="Proteomes" id="UP000199437"/>
    </source>
</evidence>
<dbReference type="RefSeq" id="WP_090257822.1">
    <property type="nucleotide sequence ID" value="NZ_FOIR01000001.1"/>
</dbReference>
<reference evidence="3" key="1">
    <citation type="submission" date="2016-10" db="EMBL/GenBank/DDBJ databases">
        <authorList>
            <person name="Varghese N."/>
            <person name="Submissions S."/>
        </authorList>
    </citation>
    <scope>NUCLEOTIDE SEQUENCE [LARGE SCALE GENOMIC DNA]</scope>
    <source>
        <strain evidence="3">CGMCC 1.12402</strain>
    </source>
</reference>
<feature type="signal peptide" evidence="1">
    <location>
        <begin position="1"/>
        <end position="21"/>
    </location>
</feature>
<sequence length="310" mass="34440">MNRKILFVVLFLASLCTISYAQVDPDLDPDPVAEDTINYWKTEAKFSFNVQQVGLTNWAAGGESSLALGAVLQANGKYEKDQVVWENNARIAYGVLRQGAVDNRFEKTDDIINLSSKYSQKFSEKVLMTSAILFQTQMDEGYKYEDIPNSSDKRRVLISNFLAPGYMQASLGLTYREGDIMDMTLSPFTGRFTFVMNDSLANAGAFGVLPGETFRAEAGISFNGNVKAKLMKNVDFKMGINLFSNYEKFPNTVVNGLAEIVLKVNDYIASTITSQIIYDDDVMINFDDGTQGRALQIKNVINVGLTIGFK</sequence>
<organism evidence="2 3">
    <name type="scientific">Roseivirga pacifica</name>
    <dbReference type="NCBI Taxonomy" id="1267423"/>
    <lineage>
        <taxon>Bacteria</taxon>
        <taxon>Pseudomonadati</taxon>
        <taxon>Bacteroidota</taxon>
        <taxon>Cytophagia</taxon>
        <taxon>Cytophagales</taxon>
        <taxon>Roseivirgaceae</taxon>
        <taxon>Roseivirga</taxon>
    </lineage>
</organism>
<protein>
    <recommendedName>
        <fullName evidence="4">DUF3078 domain-containing protein</fullName>
    </recommendedName>
</protein>
<name>A0A1I0NTH2_9BACT</name>
<evidence type="ECO:0008006" key="4">
    <source>
        <dbReference type="Google" id="ProtNLM"/>
    </source>
</evidence>
<dbReference type="EMBL" id="FOIR01000001">
    <property type="protein sequence ID" value="SEW04651.1"/>
    <property type="molecule type" value="Genomic_DNA"/>
</dbReference>
<dbReference type="InterPro" id="IPR021428">
    <property type="entry name" value="DUF3078"/>
</dbReference>
<evidence type="ECO:0000313" key="2">
    <source>
        <dbReference type="EMBL" id="SEW04651.1"/>
    </source>
</evidence>
<gene>
    <name evidence="2" type="ORF">SAMN05216290_1438</name>
</gene>
<evidence type="ECO:0000256" key="1">
    <source>
        <dbReference type="SAM" id="SignalP"/>
    </source>
</evidence>
<feature type="chain" id="PRO_5011646445" description="DUF3078 domain-containing protein" evidence="1">
    <location>
        <begin position="22"/>
        <end position="310"/>
    </location>
</feature>
<dbReference type="OrthoDB" id="1495718at2"/>
<accession>A0A1I0NTH2</accession>